<feature type="region of interest" description="Disordered" evidence="3">
    <location>
        <begin position="330"/>
        <end position="360"/>
    </location>
</feature>
<dbReference type="GO" id="GO:0016567">
    <property type="term" value="P:protein ubiquitination"/>
    <property type="evidence" value="ECO:0007669"/>
    <property type="project" value="TreeGrafter"/>
</dbReference>
<feature type="compositionally biased region" description="Low complexity" evidence="3">
    <location>
        <begin position="13"/>
        <end position="48"/>
    </location>
</feature>
<evidence type="ECO:0000256" key="1">
    <source>
        <dbReference type="ARBA" id="ARBA00022803"/>
    </source>
</evidence>
<feature type="region of interest" description="Disordered" evidence="3">
    <location>
        <begin position="1091"/>
        <end position="1134"/>
    </location>
</feature>
<dbReference type="PANTHER" id="PTHR12558">
    <property type="entry name" value="CELL DIVISION CYCLE 16,23,27"/>
    <property type="match status" value="1"/>
</dbReference>
<feature type="compositionally biased region" description="Low complexity" evidence="3">
    <location>
        <begin position="472"/>
        <end position="515"/>
    </location>
</feature>
<evidence type="ECO:0000313" key="4">
    <source>
        <dbReference type="EMBL" id="SAM82928.1"/>
    </source>
</evidence>
<dbReference type="SMART" id="SM00028">
    <property type="entry name" value="TPR"/>
    <property type="match status" value="7"/>
</dbReference>
<comment type="similarity">
    <text evidence="2">Belongs to the APC3/CDC27 family.</text>
</comment>
<gene>
    <name evidence="5" type="ORF">UBRO2_05479</name>
    <name evidence="4" type="ORF">UBRO_03468</name>
</gene>
<dbReference type="InterPro" id="IPR019734">
    <property type="entry name" value="TPR_rpt"/>
</dbReference>
<protein>
    <submittedName>
        <fullName evidence="4">Related to nuclear protein bimA</fullName>
    </submittedName>
</protein>
<reference evidence="6" key="2">
    <citation type="submission" date="2016-04" db="EMBL/GenBank/DDBJ databases">
        <authorList>
            <person name="Guldener U."/>
            <person name="Guldener U."/>
        </authorList>
    </citation>
    <scope>NUCLEOTIDE SEQUENCE [LARGE SCALE GENOMIC DNA]</scope>
    <source>
        <strain evidence="6">UB2112</strain>
    </source>
</reference>
<reference evidence="4" key="1">
    <citation type="submission" date="2016-04" db="EMBL/GenBank/DDBJ databases">
        <authorList>
            <person name="Evans L.H."/>
            <person name="Alamgir A."/>
            <person name="Owens N."/>
            <person name="Weber N.D."/>
            <person name="Virtaneva K."/>
            <person name="Barbian K."/>
            <person name="Babar A."/>
            <person name="Rosenke K."/>
        </authorList>
    </citation>
    <scope>NUCLEOTIDE SEQUENCE</scope>
    <source>
        <strain evidence="4">UB2112</strain>
    </source>
</reference>
<dbReference type="GO" id="GO:0005680">
    <property type="term" value="C:anaphase-promoting complex"/>
    <property type="evidence" value="ECO:0007669"/>
    <property type="project" value="TreeGrafter"/>
</dbReference>
<dbReference type="GO" id="GO:0007091">
    <property type="term" value="P:metaphase/anaphase transition of mitotic cell cycle"/>
    <property type="evidence" value="ECO:0007669"/>
    <property type="project" value="TreeGrafter"/>
</dbReference>
<evidence type="ECO:0000313" key="5">
    <source>
        <dbReference type="EMBL" id="SYW84379.1"/>
    </source>
</evidence>
<evidence type="ECO:0000313" key="6">
    <source>
        <dbReference type="Proteomes" id="UP000179920"/>
    </source>
</evidence>
<dbReference type="GO" id="GO:0005737">
    <property type="term" value="C:cytoplasm"/>
    <property type="evidence" value="ECO:0007669"/>
    <property type="project" value="TreeGrafter"/>
</dbReference>
<feature type="region of interest" description="Disordered" evidence="3">
    <location>
        <begin position="1"/>
        <end position="49"/>
    </location>
</feature>
<dbReference type="InterPro" id="IPR011990">
    <property type="entry name" value="TPR-like_helical_dom_sf"/>
</dbReference>
<evidence type="ECO:0000256" key="2">
    <source>
        <dbReference type="ARBA" id="ARBA00038210"/>
    </source>
</evidence>
<sequence>MPLAKSRQPVAFTSTSSARPTTTSVRSRPTTTTAAAAPQTASPALQLELPPPLPTITELQITHRIQPSPQLIARRLVSLARSFLSLHPNDATPDPLDWELDLCSATFFAIYAVCLDPSSTATRRTLARCARLGGFNIVLPFSSSGSAASASVSAAKLSSQDPHDLAGAQACIHILQQGSAATFQDAGSAREYRDASRTLSRSSDAIQVADILKDKVLGKRKAIDISRQDVTLPQLISTQSRFHSQLQTDDGYQAASRDRTDDARSSFCKALEQDPFNWRAWTGLCDTGYGAGSADKHFGDSTLERLYTNLVIEVQTPYSSMEAALRVSAPFSTEQPQPSTMIRKVSEDGSNKKLRVSSEVPPLPTLGAAAAARYGAASKPMDKLTPPLPTTSASTVTATRLHPASRALSAAQTNTHHLEPMSTDQDDVKASKVGTLATCPTRTATVRTAAVSNPATTQNGRPLRSTRGNPTAPVSGAATRAGAAPSRAGVTSAAGSVSSISSGSSTSSISSRTTVPTARSAVSTLRVATSAPNQAPSRNRATKPATATIRVNTTNATAPSTKRTTATTAVRPTASSTAGSLSRPGSAMSKASSTSMSGPSSSARTNGALASSRTAAEAMRQKEEDNARLKLAQLSSLRETCLQQLTTLAHQHAADRYVLALLAQVGEAYRLLRVCEGDKAAAVLLQPVLAEFGAESGGKAEKSQLQLSDAAEEGSLVTPFKSEASRLIDLQVKDSLLQHLLLGRSYAESSQYASAETHFTAARKLNPCIASHMDVYSLVLFHLSREVKLSALAQHLTMVAPGTASTHIVVGNAFSLQKEHQTALVCFQRAAAAAPEYAYAFTLAGHEAHDLGLHDEAIAYFRSAIRCDRRHWNAWAGLGRVYLGIGEHEHAACKSLQQAIHINPGNHILWDLVGWTFSLINAPAKALECYDRAIELAPSASVLTYLRRAELLLQHGDTESSHRDLVRAHDLAPEEASIHILLAQSYMRLGGGAFCHLESSGAGGAGGSGAAKASAARRVSGAMALPSAFQAEITHHLSVAIDLDPSVLRVVKSICEGYKTLPGSKLSIHPHDLTSASFSQSHLSMADCGTYNRSGMESESQAVDSQSQMGGHSGDAHQSYSYSRGSGMAVNSTPQHSHMHAGIRVPSDFANSHPPSGVYDSSSFLSITTPLHSGNNIVLEDAEVSS</sequence>
<dbReference type="Gene3D" id="1.25.40.10">
    <property type="entry name" value="Tetratricopeptide repeat domain"/>
    <property type="match status" value="4"/>
</dbReference>
<keyword evidence="1" id="KW-0802">TPR repeat</keyword>
<keyword evidence="7" id="KW-1185">Reference proteome</keyword>
<dbReference type="OrthoDB" id="10248520at2759"/>
<dbReference type="GO" id="GO:0031145">
    <property type="term" value="P:anaphase-promoting complex-dependent catabolic process"/>
    <property type="evidence" value="ECO:0007669"/>
    <property type="project" value="TreeGrafter"/>
</dbReference>
<dbReference type="SUPFAM" id="SSF48452">
    <property type="entry name" value="TPR-like"/>
    <property type="match status" value="2"/>
</dbReference>
<feature type="region of interest" description="Disordered" evidence="3">
    <location>
        <begin position="447"/>
        <end position="624"/>
    </location>
</feature>
<accession>A0A1K0GS13</accession>
<feature type="compositionally biased region" description="Polar residues" evidence="3">
    <location>
        <begin position="603"/>
        <end position="614"/>
    </location>
</feature>
<feature type="compositionally biased region" description="Low complexity" evidence="3">
    <location>
        <begin position="556"/>
        <end position="602"/>
    </location>
</feature>
<dbReference type="Proteomes" id="UP000658997">
    <property type="component" value="Unassembled WGS sequence"/>
</dbReference>
<organism evidence="4 6">
    <name type="scientific">Ustilago bromivora</name>
    <dbReference type="NCBI Taxonomy" id="307758"/>
    <lineage>
        <taxon>Eukaryota</taxon>
        <taxon>Fungi</taxon>
        <taxon>Dikarya</taxon>
        <taxon>Basidiomycota</taxon>
        <taxon>Ustilaginomycotina</taxon>
        <taxon>Ustilaginomycetes</taxon>
        <taxon>Ustilaginales</taxon>
        <taxon>Ustilaginaceae</taxon>
        <taxon>Ustilago</taxon>
    </lineage>
</organism>
<name>A0A1K0GS13_9BASI</name>
<feature type="compositionally biased region" description="Polar residues" evidence="3">
    <location>
        <begin position="330"/>
        <end position="340"/>
    </location>
</feature>
<proteinExistence type="inferred from homology"/>
<dbReference type="Proteomes" id="UP000179920">
    <property type="component" value="Chromosome IX"/>
</dbReference>
<feature type="compositionally biased region" description="Polar residues" evidence="3">
    <location>
        <begin position="516"/>
        <end position="539"/>
    </location>
</feature>
<dbReference type="EMBL" id="LT558125">
    <property type="protein sequence ID" value="SAM82928.1"/>
    <property type="molecule type" value="Genomic_DNA"/>
</dbReference>
<evidence type="ECO:0000313" key="7">
    <source>
        <dbReference type="Proteomes" id="UP000658997"/>
    </source>
</evidence>
<dbReference type="GO" id="GO:0051301">
    <property type="term" value="P:cell division"/>
    <property type="evidence" value="ECO:0007669"/>
    <property type="project" value="TreeGrafter"/>
</dbReference>
<dbReference type="EMBL" id="ULHB01000172">
    <property type="protein sequence ID" value="SYW84379.1"/>
    <property type="molecule type" value="Genomic_DNA"/>
</dbReference>
<reference evidence="5" key="3">
    <citation type="submission" date="2018-08" db="EMBL/GenBank/DDBJ databases">
        <authorList>
            <person name="Guldener U."/>
        </authorList>
    </citation>
    <scope>NUCLEOTIDE SEQUENCE</scope>
    <source>
        <strain evidence="5">UB2</strain>
    </source>
</reference>
<evidence type="ECO:0000256" key="3">
    <source>
        <dbReference type="SAM" id="MobiDB-lite"/>
    </source>
</evidence>
<dbReference type="AlphaFoldDB" id="A0A1K0GS13"/>
<dbReference type="PANTHER" id="PTHR12558:SF13">
    <property type="entry name" value="CELL DIVISION CYCLE PROTEIN 27 HOMOLOG"/>
    <property type="match status" value="1"/>
</dbReference>
<dbReference type="Pfam" id="PF13432">
    <property type="entry name" value="TPR_16"/>
    <property type="match status" value="1"/>
</dbReference>